<feature type="compositionally biased region" description="Low complexity" evidence="1">
    <location>
        <begin position="223"/>
        <end position="241"/>
    </location>
</feature>
<organism evidence="3 4">
    <name type="scientific">Myriangium duriaei CBS 260.36</name>
    <dbReference type="NCBI Taxonomy" id="1168546"/>
    <lineage>
        <taxon>Eukaryota</taxon>
        <taxon>Fungi</taxon>
        <taxon>Dikarya</taxon>
        <taxon>Ascomycota</taxon>
        <taxon>Pezizomycotina</taxon>
        <taxon>Dothideomycetes</taxon>
        <taxon>Dothideomycetidae</taxon>
        <taxon>Myriangiales</taxon>
        <taxon>Myriangiaceae</taxon>
        <taxon>Myriangium</taxon>
    </lineage>
</organism>
<dbReference type="CDD" id="cd07521">
    <property type="entry name" value="HAD_FCP1-like"/>
    <property type="match status" value="1"/>
</dbReference>
<dbReference type="Proteomes" id="UP000799439">
    <property type="component" value="Unassembled WGS sequence"/>
</dbReference>
<feature type="region of interest" description="Disordered" evidence="1">
    <location>
        <begin position="124"/>
        <end position="159"/>
    </location>
</feature>
<feature type="compositionally biased region" description="Basic and acidic residues" evidence="1">
    <location>
        <begin position="324"/>
        <end position="336"/>
    </location>
</feature>
<dbReference type="InterPro" id="IPR011948">
    <property type="entry name" value="Dullard_phosphatase"/>
</dbReference>
<dbReference type="SUPFAM" id="SSF56784">
    <property type="entry name" value="HAD-like"/>
    <property type="match status" value="1"/>
</dbReference>
<dbReference type="AlphaFoldDB" id="A0A9P4IV69"/>
<evidence type="ECO:0000313" key="4">
    <source>
        <dbReference type="Proteomes" id="UP000799439"/>
    </source>
</evidence>
<sequence>MPALLGLTLASTTTPPGFPSRCFERFWILGAACRTPGQSTATSQSRWKPLSGCCLSDHTLNPISRVCLASTHEMNALNIISGLGSSTPPSPARSRTSSLANLNQPTQDATQENDALLEKSLNNHSDAEETGLSDDERTPLVEKESADSQQDPTVPPTKGWRLIPKRFADIVVTSVKVVVSTVFAPVTYIVACFYDAQGNFSAMLPIRRIYHLSPRKRRRKPRVGSPVPSSSFSSEGDFSSKPRLRPKQQSSGVYSAAPAAESSDGFKSELSDENDRSPKSALEDSPAHNTRSKTTVDDGSVSKRSIRIKIQPDVAQKKRHRSHKSIDGSHTEDDRMQAVANALKSPSSPAVTKLKYPRAPAPPRPLVPRRQPSYANLFSPDAPKKTLIVDLDETLIHSMAKGGRMSTGHMVEVKFQGPIGGGGVVLGPQVPILYYVHERPHCHEFLRKVCKWFNLVVFTASVQEYADPVIDWLERERAYFVGRYYRQHCTFRNGAYIKDLAQVEPDLSKVMILDNSPMSYIFHEDNAIPIEGWISDPTDNDLLHLVPFLEGLHRRERTIPRKQDHIQGRTHAASA</sequence>
<feature type="compositionally biased region" description="Basic and acidic residues" evidence="1">
    <location>
        <begin position="134"/>
        <end position="146"/>
    </location>
</feature>
<dbReference type="SMART" id="SM00577">
    <property type="entry name" value="CPDc"/>
    <property type="match status" value="1"/>
</dbReference>
<evidence type="ECO:0000259" key="2">
    <source>
        <dbReference type="PROSITE" id="PS50969"/>
    </source>
</evidence>
<keyword evidence="4" id="KW-1185">Reference proteome</keyword>
<dbReference type="InterPro" id="IPR050365">
    <property type="entry name" value="TIM50"/>
</dbReference>
<evidence type="ECO:0000256" key="1">
    <source>
        <dbReference type="SAM" id="MobiDB-lite"/>
    </source>
</evidence>
<reference evidence="3" key="1">
    <citation type="journal article" date="2020" name="Stud. Mycol.">
        <title>101 Dothideomycetes genomes: a test case for predicting lifestyles and emergence of pathogens.</title>
        <authorList>
            <person name="Haridas S."/>
            <person name="Albert R."/>
            <person name="Binder M."/>
            <person name="Bloem J."/>
            <person name="Labutti K."/>
            <person name="Salamov A."/>
            <person name="Andreopoulos B."/>
            <person name="Baker S."/>
            <person name="Barry K."/>
            <person name="Bills G."/>
            <person name="Bluhm B."/>
            <person name="Cannon C."/>
            <person name="Castanera R."/>
            <person name="Culley D."/>
            <person name="Daum C."/>
            <person name="Ezra D."/>
            <person name="Gonzalez J."/>
            <person name="Henrissat B."/>
            <person name="Kuo A."/>
            <person name="Liang C."/>
            <person name="Lipzen A."/>
            <person name="Lutzoni F."/>
            <person name="Magnuson J."/>
            <person name="Mondo S."/>
            <person name="Nolan M."/>
            <person name="Ohm R."/>
            <person name="Pangilinan J."/>
            <person name="Park H.-J."/>
            <person name="Ramirez L."/>
            <person name="Alfaro M."/>
            <person name="Sun H."/>
            <person name="Tritt A."/>
            <person name="Yoshinaga Y."/>
            <person name="Zwiers L.-H."/>
            <person name="Turgeon B."/>
            <person name="Goodwin S."/>
            <person name="Spatafora J."/>
            <person name="Crous P."/>
            <person name="Grigoriev I."/>
        </authorList>
    </citation>
    <scope>NUCLEOTIDE SEQUENCE</scope>
    <source>
        <strain evidence="3">CBS 260.36</strain>
    </source>
</reference>
<dbReference type="PROSITE" id="PS50969">
    <property type="entry name" value="FCP1"/>
    <property type="match status" value="1"/>
</dbReference>
<proteinExistence type="predicted"/>
<dbReference type="Gene3D" id="3.40.50.1000">
    <property type="entry name" value="HAD superfamily/HAD-like"/>
    <property type="match status" value="1"/>
</dbReference>
<comment type="caution">
    <text evidence="3">The sequence shown here is derived from an EMBL/GenBank/DDBJ whole genome shotgun (WGS) entry which is preliminary data.</text>
</comment>
<protein>
    <recommendedName>
        <fullName evidence="2">FCP1 homology domain-containing protein</fullName>
    </recommendedName>
</protein>
<dbReference type="OrthoDB" id="277011at2759"/>
<feature type="domain" description="FCP1 homology" evidence="2">
    <location>
        <begin position="380"/>
        <end position="552"/>
    </location>
</feature>
<accession>A0A9P4IV69</accession>
<dbReference type="InterPro" id="IPR036412">
    <property type="entry name" value="HAD-like_sf"/>
</dbReference>
<dbReference type="EMBL" id="ML996089">
    <property type="protein sequence ID" value="KAF2150547.1"/>
    <property type="molecule type" value="Genomic_DNA"/>
</dbReference>
<feature type="region of interest" description="Disordered" evidence="1">
    <location>
        <begin position="215"/>
        <end position="375"/>
    </location>
</feature>
<dbReference type="FunFam" id="3.40.50.1000:FF:000089">
    <property type="entry name" value="NIF domain protein"/>
    <property type="match status" value="1"/>
</dbReference>
<evidence type="ECO:0000313" key="3">
    <source>
        <dbReference type="EMBL" id="KAF2150547.1"/>
    </source>
</evidence>
<dbReference type="PANTHER" id="PTHR12210">
    <property type="entry name" value="DULLARD PROTEIN PHOSPHATASE"/>
    <property type="match status" value="1"/>
</dbReference>
<feature type="region of interest" description="Disordered" evidence="1">
    <location>
        <begin position="82"/>
        <end position="110"/>
    </location>
</feature>
<feature type="compositionally biased region" description="Polar residues" evidence="1">
    <location>
        <begin position="99"/>
        <end position="110"/>
    </location>
</feature>
<dbReference type="InterPro" id="IPR023214">
    <property type="entry name" value="HAD_sf"/>
</dbReference>
<dbReference type="Pfam" id="PF03031">
    <property type="entry name" value="NIF"/>
    <property type="match status" value="1"/>
</dbReference>
<name>A0A9P4IV69_9PEZI</name>
<feature type="compositionally biased region" description="Basic and acidic residues" evidence="1">
    <location>
        <begin position="264"/>
        <end position="286"/>
    </location>
</feature>
<dbReference type="GO" id="GO:0016791">
    <property type="term" value="F:phosphatase activity"/>
    <property type="evidence" value="ECO:0007669"/>
    <property type="project" value="InterPro"/>
</dbReference>
<dbReference type="NCBIfam" id="TIGR02251">
    <property type="entry name" value="HIF-SF_euk"/>
    <property type="match status" value="1"/>
</dbReference>
<gene>
    <name evidence="3" type="ORF">K461DRAFT_314541</name>
</gene>
<dbReference type="InterPro" id="IPR004274">
    <property type="entry name" value="FCP1_dom"/>
</dbReference>